<keyword evidence="1" id="KW-1133">Transmembrane helix</keyword>
<keyword evidence="1" id="KW-0472">Membrane</keyword>
<evidence type="ECO:0000256" key="1">
    <source>
        <dbReference type="SAM" id="Phobius"/>
    </source>
</evidence>
<name>A0A9W4XS43_9PLEO</name>
<dbReference type="Gene3D" id="3.40.50.300">
    <property type="entry name" value="P-loop containing nucleotide triphosphate hydrolases"/>
    <property type="match status" value="1"/>
</dbReference>
<organism evidence="2 3">
    <name type="scientific">Periconia digitata</name>
    <dbReference type="NCBI Taxonomy" id="1303443"/>
    <lineage>
        <taxon>Eukaryota</taxon>
        <taxon>Fungi</taxon>
        <taxon>Dikarya</taxon>
        <taxon>Ascomycota</taxon>
        <taxon>Pezizomycotina</taxon>
        <taxon>Dothideomycetes</taxon>
        <taxon>Pleosporomycetidae</taxon>
        <taxon>Pleosporales</taxon>
        <taxon>Massarineae</taxon>
        <taxon>Periconiaceae</taxon>
        <taxon>Periconia</taxon>
    </lineage>
</organism>
<protein>
    <recommendedName>
        <fullName evidence="4">NAD dependent epimerase/dehydratase</fullName>
    </recommendedName>
</protein>
<dbReference type="AlphaFoldDB" id="A0A9W4XS43"/>
<sequence>MATSRQIDRRASKPRTRDMRILALGFSRTGTISLKIALEKLGYHPYHGSIAIRSWKDDHWILWEEALRAKFLGDGEPYGREEFDKFLGDYDVLEDVPSILFAEELMEAYPDAKVILTTRSVASWLRSMSNTVLKIFEWKTLPYVASVDRKLFGPLTRSLSIILRHWGNGDPLDGAALQQAYINHYAYVRSVVPSSNLLEFESKQGWEPLCRFLGKDIPNEDYPRTNDSADMVKKFGILYWRALARVSLIPLSGLLVLALAISKGPSVYT</sequence>
<dbReference type="PANTHER" id="PTHR36978:SF4">
    <property type="entry name" value="P-LOOP CONTAINING NUCLEOSIDE TRIPHOSPHATE HYDROLASE PROTEIN"/>
    <property type="match status" value="1"/>
</dbReference>
<comment type="caution">
    <text evidence="2">The sequence shown here is derived from an EMBL/GenBank/DDBJ whole genome shotgun (WGS) entry which is preliminary data.</text>
</comment>
<dbReference type="SUPFAM" id="SSF52540">
    <property type="entry name" value="P-loop containing nucleoside triphosphate hydrolases"/>
    <property type="match status" value="1"/>
</dbReference>
<evidence type="ECO:0000313" key="2">
    <source>
        <dbReference type="EMBL" id="CAI6338615.1"/>
    </source>
</evidence>
<evidence type="ECO:0008006" key="4">
    <source>
        <dbReference type="Google" id="ProtNLM"/>
    </source>
</evidence>
<keyword evidence="1" id="KW-0812">Transmembrane</keyword>
<gene>
    <name evidence="2" type="ORF">PDIGIT_LOCUS11745</name>
</gene>
<dbReference type="InterPro" id="IPR027417">
    <property type="entry name" value="P-loop_NTPase"/>
</dbReference>
<dbReference type="EMBL" id="CAOQHR010000008">
    <property type="protein sequence ID" value="CAI6338615.1"/>
    <property type="molecule type" value="Genomic_DNA"/>
</dbReference>
<evidence type="ECO:0000313" key="3">
    <source>
        <dbReference type="Proteomes" id="UP001152607"/>
    </source>
</evidence>
<dbReference type="OrthoDB" id="408152at2759"/>
<dbReference type="Pfam" id="PF17784">
    <property type="entry name" value="Sulfotransfer_4"/>
    <property type="match status" value="1"/>
</dbReference>
<dbReference type="PANTHER" id="PTHR36978">
    <property type="entry name" value="P-LOOP CONTAINING NUCLEOTIDE TRIPHOSPHATE HYDROLASE"/>
    <property type="match status" value="1"/>
</dbReference>
<dbReference type="Proteomes" id="UP001152607">
    <property type="component" value="Unassembled WGS sequence"/>
</dbReference>
<keyword evidence="3" id="KW-1185">Reference proteome</keyword>
<proteinExistence type="predicted"/>
<accession>A0A9W4XS43</accession>
<feature type="transmembrane region" description="Helical" evidence="1">
    <location>
        <begin position="242"/>
        <end position="261"/>
    </location>
</feature>
<reference evidence="2" key="1">
    <citation type="submission" date="2023-01" db="EMBL/GenBank/DDBJ databases">
        <authorList>
            <person name="Van Ghelder C."/>
            <person name="Rancurel C."/>
        </authorList>
    </citation>
    <scope>NUCLEOTIDE SEQUENCE</scope>
    <source>
        <strain evidence="2">CNCM I-4278</strain>
    </source>
</reference>
<dbReference type="InterPro" id="IPR040632">
    <property type="entry name" value="Sulfotransfer_4"/>
</dbReference>